<dbReference type="EMBL" id="NKXS01005955">
    <property type="protein sequence ID" value="PIN02371.1"/>
    <property type="molecule type" value="Genomic_DNA"/>
</dbReference>
<evidence type="ECO:0000313" key="1">
    <source>
        <dbReference type="EMBL" id="PIN02371.1"/>
    </source>
</evidence>
<accession>A0A2G9GAQ1</accession>
<keyword evidence="2" id="KW-1185">Reference proteome</keyword>
<dbReference type="PANTHER" id="PTHR36000:SF3">
    <property type="entry name" value="EMBRYO DEFECTIVE 1273"/>
    <property type="match status" value="1"/>
</dbReference>
<dbReference type="AlphaFoldDB" id="A0A2G9GAQ1"/>
<proteinExistence type="predicted"/>
<gene>
    <name evidence="1" type="ORF">CDL12_25116</name>
</gene>
<dbReference type="PANTHER" id="PTHR36000">
    <property type="entry name" value="DEFECTIVE 1273 PROTEIN, PUTATIVE-RELATED"/>
    <property type="match status" value="1"/>
</dbReference>
<sequence>MIPFTLQPASNGGRKMLLPAASALTLSNFPVASTKSRISQPHDSFLINVRKQHVSVPCSAKFPGMEYFNEPKKLIVFLNHTKDKVWESIPVSVKQFPWQKAESVALHKLLVLGKETLKWSLLAWFAFSWPSDIIRSISRNKELVIPFGLFVGSFMTKYLDEISQEFMHDDKGGGFARRLLVISCFFVFVKVNSTYLLQGNDFLLHAANGGLMQVLWNWKELQKPDEEKSLSEDASTPMNVDN</sequence>
<comment type="caution">
    <text evidence="1">The sequence shown here is derived from an EMBL/GenBank/DDBJ whole genome shotgun (WGS) entry which is preliminary data.</text>
</comment>
<dbReference type="OrthoDB" id="742048at2759"/>
<evidence type="ECO:0000313" key="2">
    <source>
        <dbReference type="Proteomes" id="UP000231279"/>
    </source>
</evidence>
<name>A0A2G9GAQ1_9LAMI</name>
<dbReference type="Proteomes" id="UP000231279">
    <property type="component" value="Unassembled WGS sequence"/>
</dbReference>
<reference evidence="2" key="1">
    <citation type="journal article" date="2018" name="Gigascience">
        <title>Genome assembly of the Pink Ipe (Handroanthus impetiginosus, Bignoniaceae), a highly valued, ecologically keystone Neotropical timber forest tree.</title>
        <authorList>
            <person name="Silva-Junior O.B."/>
            <person name="Grattapaglia D."/>
            <person name="Novaes E."/>
            <person name="Collevatti R.G."/>
        </authorList>
    </citation>
    <scope>NUCLEOTIDE SEQUENCE [LARGE SCALE GENOMIC DNA]</scope>
    <source>
        <strain evidence="2">cv. UFG-1</strain>
    </source>
</reference>
<dbReference type="STRING" id="429701.A0A2G9GAQ1"/>
<protein>
    <submittedName>
        <fullName evidence="1">Uncharacterized protein</fullName>
    </submittedName>
</protein>
<organism evidence="1 2">
    <name type="scientific">Handroanthus impetiginosus</name>
    <dbReference type="NCBI Taxonomy" id="429701"/>
    <lineage>
        <taxon>Eukaryota</taxon>
        <taxon>Viridiplantae</taxon>
        <taxon>Streptophyta</taxon>
        <taxon>Embryophyta</taxon>
        <taxon>Tracheophyta</taxon>
        <taxon>Spermatophyta</taxon>
        <taxon>Magnoliopsida</taxon>
        <taxon>eudicotyledons</taxon>
        <taxon>Gunneridae</taxon>
        <taxon>Pentapetalae</taxon>
        <taxon>asterids</taxon>
        <taxon>lamiids</taxon>
        <taxon>Lamiales</taxon>
        <taxon>Bignoniaceae</taxon>
        <taxon>Crescentiina</taxon>
        <taxon>Tabebuia alliance</taxon>
        <taxon>Handroanthus</taxon>
    </lineage>
</organism>